<dbReference type="InterPro" id="IPR010402">
    <property type="entry name" value="CCT_domain"/>
</dbReference>
<dbReference type="InterPro" id="IPR045281">
    <property type="entry name" value="CONSTANS-like"/>
</dbReference>
<dbReference type="EMBL" id="EF676379">
    <property type="protein sequence ID" value="ABR16285.1"/>
    <property type="molecule type" value="mRNA"/>
</dbReference>
<proteinExistence type="evidence at transcript level"/>
<dbReference type="GO" id="GO:0005634">
    <property type="term" value="C:nucleus"/>
    <property type="evidence" value="ECO:0007669"/>
    <property type="project" value="UniProtKB-SubCell"/>
</dbReference>
<feature type="compositionally biased region" description="Basic and acidic residues" evidence="4">
    <location>
        <begin position="386"/>
        <end position="401"/>
    </location>
</feature>
<accession>B8LKV5</accession>
<dbReference type="PROSITE" id="PS51017">
    <property type="entry name" value="CCT"/>
    <property type="match status" value="1"/>
</dbReference>
<dbReference type="AlphaFoldDB" id="B8LKV5"/>
<organism evidence="6">
    <name type="scientific">Picea sitchensis</name>
    <name type="common">Sitka spruce</name>
    <name type="synonym">Pinus sitchensis</name>
    <dbReference type="NCBI Taxonomy" id="3332"/>
    <lineage>
        <taxon>Eukaryota</taxon>
        <taxon>Viridiplantae</taxon>
        <taxon>Streptophyta</taxon>
        <taxon>Embryophyta</taxon>
        <taxon>Tracheophyta</taxon>
        <taxon>Spermatophyta</taxon>
        <taxon>Pinopsida</taxon>
        <taxon>Pinidae</taxon>
        <taxon>Conifers I</taxon>
        <taxon>Pinales</taxon>
        <taxon>Pinaceae</taxon>
        <taxon>Picea</taxon>
    </lineage>
</organism>
<dbReference type="PANTHER" id="PTHR31319">
    <property type="entry name" value="ZINC FINGER PROTEIN CONSTANS-LIKE 4"/>
    <property type="match status" value="1"/>
</dbReference>
<name>B8LKV5_PICSI</name>
<feature type="region of interest" description="Disordered" evidence="4">
    <location>
        <begin position="380"/>
        <end position="410"/>
    </location>
</feature>
<sequence>MAADSDLMIHYTDSLLHGGDFGELDKELLTEDFFEGITVPDFDFGESGDFIKASIHDRTPYEDRVLWNGDVQKQEIVLPVESDENMETAQKLHSLSLDSMDKATTFLQFPEAKTEPEHSILIGYPSSNGLSSSYPSVTYSAPTVVSPTAQLAVALNQATLLSPQISLSNGSTEVLASSTTEELLLEKNKDLSSTAQFSSAPRTGSSIDLGSFVSKADTTEDSLSPLPTYMHRPSMMQRSFSSHSLDQLRTNHRVNEASFHPQFSPVYTTVQELPSTAQRLQPQLSDLQGMNIRPVMRSMRRVFSTGDIQTSNGMHLNHGSGSPLTSETSSFEEAGFKIGRYSAEERKQRIHRYRKKRTERNFNKKIKYACRKTLADSRPRVRGRFARNEDAGDIPSKSHHDEDDEDEVDAVQEDDEDFLIGNGHATFGNGMVRMMPLNVNNGYPFGF</sequence>
<evidence type="ECO:0000256" key="4">
    <source>
        <dbReference type="SAM" id="MobiDB-lite"/>
    </source>
</evidence>
<protein>
    <recommendedName>
        <fullName evidence="5">CCT domain-containing protein</fullName>
    </recommendedName>
</protein>
<comment type="subcellular location">
    <subcellularLocation>
        <location evidence="1 3">Nucleus</location>
    </subcellularLocation>
</comment>
<reference evidence="6" key="1">
    <citation type="submission" date="2007-06" db="EMBL/GenBank/DDBJ databases">
        <title>Full length cDNA sequences from Sitka Spruce (Picea sitchensis).</title>
        <authorList>
            <person name="Ralph S.G."/>
            <person name="Chun H.E."/>
            <person name="Liao N."/>
            <person name="Ali J."/>
            <person name="Reid K."/>
            <person name="Kolosova N."/>
            <person name="Cooper N."/>
            <person name="Cullis C."/>
            <person name="Jancsik S."/>
            <person name="Moore R."/>
            <person name="Mayo M."/>
            <person name="Wagner S."/>
            <person name="Holt R.A."/>
            <person name="Jones S.J.M."/>
            <person name="Marra M.A."/>
            <person name="Ritland C.E."/>
            <person name="Ritland K."/>
            <person name="Bohlmann J."/>
        </authorList>
    </citation>
    <scope>NUCLEOTIDE SEQUENCE</scope>
    <source>
        <tissue evidence="6">Green portion of the leader tissue</tissue>
    </source>
</reference>
<evidence type="ECO:0000259" key="5">
    <source>
        <dbReference type="PROSITE" id="PS51017"/>
    </source>
</evidence>
<evidence type="ECO:0000256" key="2">
    <source>
        <dbReference type="ARBA" id="ARBA00023242"/>
    </source>
</evidence>
<evidence type="ECO:0000256" key="1">
    <source>
        <dbReference type="ARBA" id="ARBA00004123"/>
    </source>
</evidence>
<keyword evidence="2 3" id="KW-0539">Nucleus</keyword>
<dbReference type="PANTHER" id="PTHR31319:SF114">
    <property type="entry name" value="OS12G0262400 PROTEIN"/>
    <property type="match status" value="1"/>
</dbReference>
<evidence type="ECO:0000313" key="6">
    <source>
        <dbReference type="EMBL" id="ABR16285.1"/>
    </source>
</evidence>
<dbReference type="Pfam" id="PF06203">
    <property type="entry name" value="CCT"/>
    <property type="match status" value="1"/>
</dbReference>
<feature type="domain" description="CCT" evidence="5">
    <location>
        <begin position="346"/>
        <end position="388"/>
    </location>
</feature>
<dbReference type="GO" id="GO:0003700">
    <property type="term" value="F:DNA-binding transcription factor activity"/>
    <property type="evidence" value="ECO:0007669"/>
    <property type="project" value="TreeGrafter"/>
</dbReference>
<evidence type="ECO:0000256" key="3">
    <source>
        <dbReference type="PROSITE-ProRule" id="PRU00357"/>
    </source>
</evidence>